<name>A0A839HBR1_9GAMM</name>
<evidence type="ECO:0000256" key="4">
    <source>
        <dbReference type="ARBA" id="ARBA00022692"/>
    </source>
</evidence>
<evidence type="ECO:0000256" key="3">
    <source>
        <dbReference type="ARBA" id="ARBA00022475"/>
    </source>
</evidence>
<dbReference type="AlphaFoldDB" id="A0A839HBR1"/>
<evidence type="ECO:0000256" key="7">
    <source>
        <dbReference type="SAM" id="Phobius"/>
    </source>
</evidence>
<organism evidence="8 9">
    <name type="scientific">Thiospirillum jenense</name>
    <dbReference type="NCBI Taxonomy" id="1653858"/>
    <lineage>
        <taxon>Bacteria</taxon>
        <taxon>Pseudomonadati</taxon>
        <taxon>Pseudomonadota</taxon>
        <taxon>Gammaproteobacteria</taxon>
        <taxon>Chromatiales</taxon>
        <taxon>Chromatiaceae</taxon>
        <taxon>Thiospirillum</taxon>
    </lineage>
</organism>
<evidence type="ECO:0000256" key="6">
    <source>
        <dbReference type="ARBA" id="ARBA00023136"/>
    </source>
</evidence>
<dbReference type="GO" id="GO:0005886">
    <property type="term" value="C:plasma membrane"/>
    <property type="evidence" value="ECO:0007669"/>
    <property type="project" value="UniProtKB-ARBA"/>
</dbReference>
<dbReference type="InterPro" id="IPR051611">
    <property type="entry name" value="ECF_transporter_component"/>
</dbReference>
<comment type="similarity">
    <text evidence="2">Belongs to the CbiQ family.</text>
</comment>
<feature type="transmembrane region" description="Helical" evidence="7">
    <location>
        <begin position="51"/>
        <end position="84"/>
    </location>
</feature>
<evidence type="ECO:0000256" key="1">
    <source>
        <dbReference type="ARBA" id="ARBA00004141"/>
    </source>
</evidence>
<gene>
    <name evidence="8" type="ORF">HUK38_07790</name>
</gene>
<proteinExistence type="inferred from homology"/>
<evidence type="ECO:0000256" key="2">
    <source>
        <dbReference type="ARBA" id="ARBA00008564"/>
    </source>
</evidence>
<keyword evidence="6 7" id="KW-0472">Membrane</keyword>
<comment type="caution">
    <text evidence="8">The sequence shown here is derived from an EMBL/GenBank/DDBJ whole genome shotgun (WGS) entry which is preliminary data.</text>
</comment>
<evidence type="ECO:0000256" key="5">
    <source>
        <dbReference type="ARBA" id="ARBA00022989"/>
    </source>
</evidence>
<evidence type="ECO:0000313" key="8">
    <source>
        <dbReference type="EMBL" id="MBB1126131.1"/>
    </source>
</evidence>
<keyword evidence="9" id="KW-1185">Reference proteome</keyword>
<feature type="transmembrane region" description="Helical" evidence="7">
    <location>
        <begin position="90"/>
        <end position="113"/>
    </location>
</feature>
<protein>
    <submittedName>
        <fullName evidence="8">Cobalt ECF transporter T component CbiQ</fullName>
    </submittedName>
</protein>
<dbReference type="PANTHER" id="PTHR34857">
    <property type="entry name" value="SLL0384 PROTEIN"/>
    <property type="match status" value="1"/>
</dbReference>
<sequence>MAGRRSLLLNLNDHRPQYCLTASVHSHQFDLQLFTRPRCDWLAILDARLRIIAAISFAFTSVALHTITAVSLAFCIALMAAWGYGLQLRYLAWRLFTLDSVLFALVITLPFTTAGKTLWEGAGFHASFDGLHRAGLIVFKANAIMTALLSFLGTLAPFIFGQALARLGVPSRLVQLLLFTTGQIYLLEREYQRLRQAMLVRGFQLRTNRHTWHSLGWLLAMLLIRGVQRAQRLLAAMRCRGFHGQFYLLNITHWQLHDSWWLVLWLGLMAVLMVLDRLLL</sequence>
<dbReference type="Pfam" id="PF02361">
    <property type="entry name" value="CbiQ"/>
    <property type="match status" value="1"/>
</dbReference>
<dbReference type="InterPro" id="IPR003339">
    <property type="entry name" value="ABC/ECF_trnsptr_transmembrane"/>
</dbReference>
<accession>A0A839HBR1</accession>
<reference evidence="8 9" key="1">
    <citation type="journal article" date="2020" name="Arch. Microbiol.">
        <title>The genome sequence of the giant phototrophic gammaproteobacterium Thiospirillum jenense gives insight into its physiological properties and phylogenetic relationships.</title>
        <authorList>
            <person name="Imhoff J.F."/>
            <person name="Meyer T.E."/>
            <person name="Kyndt J.A."/>
        </authorList>
    </citation>
    <scope>NUCLEOTIDE SEQUENCE [LARGE SCALE GENOMIC DNA]</scope>
    <source>
        <strain evidence="8 9">DSM 216</strain>
    </source>
</reference>
<feature type="transmembrane region" description="Helical" evidence="7">
    <location>
        <begin position="134"/>
        <end position="160"/>
    </location>
</feature>
<dbReference type="Proteomes" id="UP000548632">
    <property type="component" value="Unassembled WGS sequence"/>
</dbReference>
<keyword evidence="4 7" id="KW-0812">Transmembrane</keyword>
<keyword evidence="3" id="KW-1003">Cell membrane</keyword>
<dbReference type="PANTHER" id="PTHR34857:SF2">
    <property type="entry name" value="SLL0384 PROTEIN"/>
    <property type="match status" value="1"/>
</dbReference>
<dbReference type="EMBL" id="JABVCQ010000014">
    <property type="protein sequence ID" value="MBB1126131.1"/>
    <property type="molecule type" value="Genomic_DNA"/>
</dbReference>
<comment type="subcellular location">
    <subcellularLocation>
        <location evidence="1">Membrane</location>
        <topology evidence="1">Multi-pass membrane protein</topology>
    </subcellularLocation>
</comment>
<keyword evidence="5 7" id="KW-1133">Transmembrane helix</keyword>
<evidence type="ECO:0000313" key="9">
    <source>
        <dbReference type="Proteomes" id="UP000548632"/>
    </source>
</evidence>
<feature type="transmembrane region" description="Helical" evidence="7">
    <location>
        <begin position="259"/>
        <end position="279"/>
    </location>
</feature>
<dbReference type="CDD" id="cd16914">
    <property type="entry name" value="EcfT"/>
    <property type="match status" value="1"/>
</dbReference>